<dbReference type="AlphaFoldDB" id="A0A9N9KF00"/>
<reference evidence="1" key="1">
    <citation type="submission" date="2021-06" db="EMBL/GenBank/DDBJ databases">
        <authorList>
            <person name="Kallberg Y."/>
            <person name="Tangrot J."/>
            <person name="Rosling A."/>
        </authorList>
    </citation>
    <scope>NUCLEOTIDE SEQUENCE</scope>
    <source>
        <strain evidence="1">MA453B</strain>
    </source>
</reference>
<name>A0A9N9KF00_9GLOM</name>
<keyword evidence="2" id="KW-1185">Reference proteome</keyword>
<gene>
    <name evidence="1" type="ORF">DERYTH_LOCUS27411</name>
</gene>
<dbReference type="EMBL" id="CAJVPY010062837">
    <property type="protein sequence ID" value="CAG8822984.1"/>
    <property type="molecule type" value="Genomic_DNA"/>
</dbReference>
<sequence length="65" mass="7041">RTCVHHEMKPQPLIHHLPTDGKHLKEYYASGKLISKIALMTGGDSGISRLVAALFSLEGCEGIAI</sequence>
<evidence type="ECO:0000313" key="1">
    <source>
        <dbReference type="EMBL" id="CAG8822984.1"/>
    </source>
</evidence>
<accession>A0A9N9KF00</accession>
<comment type="caution">
    <text evidence="1">The sequence shown here is derived from an EMBL/GenBank/DDBJ whole genome shotgun (WGS) entry which is preliminary data.</text>
</comment>
<protein>
    <submittedName>
        <fullName evidence="1">23468_t:CDS:1</fullName>
    </submittedName>
</protein>
<feature type="non-terminal residue" evidence="1">
    <location>
        <position position="1"/>
    </location>
</feature>
<dbReference type="OrthoDB" id="1393670at2759"/>
<proteinExistence type="predicted"/>
<dbReference type="Proteomes" id="UP000789405">
    <property type="component" value="Unassembled WGS sequence"/>
</dbReference>
<feature type="non-terminal residue" evidence="1">
    <location>
        <position position="65"/>
    </location>
</feature>
<evidence type="ECO:0000313" key="2">
    <source>
        <dbReference type="Proteomes" id="UP000789405"/>
    </source>
</evidence>
<organism evidence="1 2">
    <name type="scientific">Dentiscutata erythropus</name>
    <dbReference type="NCBI Taxonomy" id="1348616"/>
    <lineage>
        <taxon>Eukaryota</taxon>
        <taxon>Fungi</taxon>
        <taxon>Fungi incertae sedis</taxon>
        <taxon>Mucoromycota</taxon>
        <taxon>Glomeromycotina</taxon>
        <taxon>Glomeromycetes</taxon>
        <taxon>Diversisporales</taxon>
        <taxon>Gigasporaceae</taxon>
        <taxon>Dentiscutata</taxon>
    </lineage>
</organism>